<accession>A0A9P8AS26</accession>
<proteinExistence type="predicted"/>
<dbReference type="RefSeq" id="XP_043037942.1">
    <property type="nucleotide sequence ID" value="XM_043180197.1"/>
</dbReference>
<feature type="region of interest" description="Disordered" evidence="1">
    <location>
        <begin position="61"/>
        <end position="84"/>
    </location>
</feature>
<dbReference type="OrthoDB" id="2969342at2759"/>
<keyword evidence="3" id="KW-1185">Reference proteome</keyword>
<dbReference type="GeneID" id="66102493"/>
<evidence type="ECO:0000313" key="3">
    <source>
        <dbReference type="Proteomes" id="UP000812287"/>
    </source>
</evidence>
<evidence type="ECO:0000313" key="2">
    <source>
        <dbReference type="EMBL" id="KAG7444442.1"/>
    </source>
</evidence>
<comment type="caution">
    <text evidence="2">The sequence shown here is derived from an EMBL/GenBank/DDBJ whole genome shotgun (WGS) entry which is preliminary data.</text>
</comment>
<feature type="compositionally biased region" description="Polar residues" evidence="1">
    <location>
        <begin position="61"/>
        <end position="73"/>
    </location>
</feature>
<evidence type="ECO:0000256" key="1">
    <source>
        <dbReference type="SAM" id="MobiDB-lite"/>
    </source>
</evidence>
<organism evidence="2 3">
    <name type="scientific">Guyanagaster necrorhizus</name>
    <dbReference type="NCBI Taxonomy" id="856835"/>
    <lineage>
        <taxon>Eukaryota</taxon>
        <taxon>Fungi</taxon>
        <taxon>Dikarya</taxon>
        <taxon>Basidiomycota</taxon>
        <taxon>Agaricomycotina</taxon>
        <taxon>Agaricomycetes</taxon>
        <taxon>Agaricomycetidae</taxon>
        <taxon>Agaricales</taxon>
        <taxon>Marasmiineae</taxon>
        <taxon>Physalacriaceae</taxon>
        <taxon>Guyanagaster</taxon>
    </lineage>
</organism>
<dbReference type="AlphaFoldDB" id="A0A9P8AS26"/>
<name>A0A9P8AS26_9AGAR</name>
<protein>
    <submittedName>
        <fullName evidence="2">Uncharacterized protein</fullName>
    </submittedName>
</protein>
<reference evidence="2" key="1">
    <citation type="submission" date="2020-11" db="EMBL/GenBank/DDBJ databases">
        <title>Adaptations for nitrogen fixation in a non-lichenized fungal sporocarp promotes dispersal by wood-feeding termites.</title>
        <authorList>
            <consortium name="DOE Joint Genome Institute"/>
            <person name="Koch R.A."/>
            <person name="Yoon G."/>
            <person name="Arayal U."/>
            <person name="Lail K."/>
            <person name="Amirebrahimi M."/>
            <person name="Labutti K."/>
            <person name="Lipzen A."/>
            <person name="Riley R."/>
            <person name="Barry K."/>
            <person name="Henrissat B."/>
            <person name="Grigoriev I.V."/>
            <person name="Herr J.R."/>
            <person name="Aime M.C."/>
        </authorList>
    </citation>
    <scope>NUCLEOTIDE SEQUENCE</scope>
    <source>
        <strain evidence="2">MCA 3950</strain>
    </source>
</reference>
<sequence length="100" mass="10982">MATAFALAVFGCRSDACKDLSTFGAEAMPPISFIHGTLFVGVMLLNQVLYLKSTKKPSELTQQLGSKLSPLTNQEDRRQPRTETGLIEIIGTRPLIRDND</sequence>
<gene>
    <name evidence="2" type="ORF">BT62DRAFT_244040</name>
</gene>
<dbReference type="EMBL" id="MU250540">
    <property type="protein sequence ID" value="KAG7444442.1"/>
    <property type="molecule type" value="Genomic_DNA"/>
</dbReference>
<dbReference type="Proteomes" id="UP000812287">
    <property type="component" value="Unassembled WGS sequence"/>
</dbReference>